<sequence length="139" mass="14908">MSKIRGNAAQHANYWPPYRALPVSHLTLGQEGIDLRDAAYDKQPTGDSLRDKNSGTRPVMAPLTVVELRAVQTSFRILHGHCLGQAFQLETGRQRHTSRSACVQVCGLEDVGHGDDASGAISASAVFCSALLCCVVNSC</sequence>
<dbReference type="AlphaFoldDB" id="A0A9W6W718"/>
<proteinExistence type="predicted"/>
<comment type="caution">
    <text evidence="1">The sequence shown here is derived from an EMBL/GenBank/DDBJ whole genome shotgun (WGS) entry which is preliminary data.</text>
</comment>
<gene>
    <name evidence="1" type="ORF">Cboi02_000001300</name>
</gene>
<dbReference type="Proteomes" id="UP001165120">
    <property type="component" value="Unassembled WGS sequence"/>
</dbReference>
<evidence type="ECO:0000313" key="2">
    <source>
        <dbReference type="Proteomes" id="UP001165120"/>
    </source>
</evidence>
<evidence type="ECO:0000313" key="1">
    <source>
        <dbReference type="EMBL" id="GME66543.1"/>
    </source>
</evidence>
<name>A0A9W6W718_CANBO</name>
<dbReference type="EMBL" id="BSXN01000002">
    <property type="protein sequence ID" value="GME66543.1"/>
    <property type="molecule type" value="Genomic_DNA"/>
</dbReference>
<organism evidence="1 2">
    <name type="scientific">Candida boidinii</name>
    <name type="common">Yeast</name>
    <dbReference type="NCBI Taxonomy" id="5477"/>
    <lineage>
        <taxon>Eukaryota</taxon>
        <taxon>Fungi</taxon>
        <taxon>Dikarya</taxon>
        <taxon>Ascomycota</taxon>
        <taxon>Saccharomycotina</taxon>
        <taxon>Pichiomycetes</taxon>
        <taxon>Pichiales</taxon>
        <taxon>Pichiaceae</taxon>
        <taxon>Ogataea</taxon>
        <taxon>Ogataea/Candida clade</taxon>
    </lineage>
</organism>
<reference evidence="1" key="1">
    <citation type="submission" date="2023-04" db="EMBL/GenBank/DDBJ databases">
        <title>Candida boidinii NBRC 10035.</title>
        <authorList>
            <person name="Ichikawa N."/>
            <person name="Sato H."/>
            <person name="Tonouchi N."/>
        </authorList>
    </citation>
    <scope>NUCLEOTIDE SEQUENCE</scope>
    <source>
        <strain evidence="1">NBRC 10035</strain>
    </source>
</reference>
<accession>A0A9W6W718</accession>
<protein>
    <submittedName>
        <fullName evidence="1">Unnamed protein product</fullName>
    </submittedName>
</protein>
<keyword evidence="2" id="KW-1185">Reference proteome</keyword>